<proteinExistence type="predicted"/>
<dbReference type="InterPro" id="IPR018825">
    <property type="entry name" value="DUF2427"/>
</dbReference>
<feature type="domain" description="Protein YTP1-like C-terminal" evidence="4">
    <location>
        <begin position="163"/>
        <end position="406"/>
    </location>
</feature>
<organism evidence="5 6">
    <name type="scientific">Mycoemilia scoparia</name>
    <dbReference type="NCBI Taxonomy" id="417184"/>
    <lineage>
        <taxon>Eukaryota</taxon>
        <taxon>Fungi</taxon>
        <taxon>Fungi incertae sedis</taxon>
        <taxon>Zoopagomycota</taxon>
        <taxon>Kickxellomycotina</taxon>
        <taxon>Kickxellomycetes</taxon>
        <taxon>Kickxellales</taxon>
        <taxon>Kickxellaceae</taxon>
        <taxon>Mycoemilia</taxon>
    </lineage>
</organism>
<reference evidence="5" key="1">
    <citation type="submission" date="2022-07" db="EMBL/GenBank/DDBJ databases">
        <title>Phylogenomic reconstructions and comparative analyses of Kickxellomycotina fungi.</title>
        <authorList>
            <person name="Reynolds N.K."/>
            <person name="Stajich J.E."/>
            <person name="Barry K."/>
            <person name="Grigoriev I.V."/>
            <person name="Crous P."/>
            <person name="Smith M.E."/>
        </authorList>
    </citation>
    <scope>NUCLEOTIDE SEQUENCE</scope>
    <source>
        <strain evidence="5">NBRC 100468</strain>
    </source>
</reference>
<feature type="transmembrane region" description="Helical" evidence="2">
    <location>
        <begin position="55"/>
        <end position="75"/>
    </location>
</feature>
<dbReference type="InterPro" id="IPR018827">
    <property type="entry name" value="YTP1_C"/>
</dbReference>
<dbReference type="OrthoDB" id="4137487at2759"/>
<dbReference type="Pfam" id="PF10355">
    <property type="entry name" value="Ytp1"/>
    <property type="match status" value="1"/>
</dbReference>
<evidence type="ECO:0000313" key="6">
    <source>
        <dbReference type="Proteomes" id="UP001150538"/>
    </source>
</evidence>
<gene>
    <name evidence="5" type="ORF">H4219_005256</name>
</gene>
<keyword evidence="2" id="KW-0472">Membrane</keyword>
<dbReference type="Proteomes" id="UP001150538">
    <property type="component" value="Unassembled WGS sequence"/>
</dbReference>
<keyword evidence="6" id="KW-1185">Reference proteome</keyword>
<dbReference type="CDD" id="cd08760">
    <property type="entry name" value="Cyt_b561_FRRS1_like"/>
    <property type="match status" value="1"/>
</dbReference>
<dbReference type="PANTHER" id="PTHR31685">
    <property type="entry name" value="INTEGRAL MEMBRANE PROTEIN (AFU_ORTHOLOGUE AFUA_6G12730)-RELATED"/>
    <property type="match status" value="1"/>
</dbReference>
<feature type="compositionally biased region" description="Gly residues" evidence="1">
    <location>
        <begin position="453"/>
        <end position="466"/>
    </location>
</feature>
<dbReference type="PANTHER" id="PTHR31685:SF2">
    <property type="entry name" value="PROTEIN YTP1"/>
    <property type="match status" value="1"/>
</dbReference>
<feature type="transmembrane region" description="Helical" evidence="2">
    <location>
        <begin position="313"/>
        <end position="333"/>
    </location>
</feature>
<keyword evidence="2" id="KW-0812">Transmembrane</keyword>
<sequence>MFLKPTSTITNLVVVTALISTLLNNVKLVKAHDHHAANFNINPKEPIDGILKTHIVFMSLAYGLIFPVGLVLGLVKNRWHVLVQSVGTAFSIVGFVLGHMHKGRMFKEGVHSKMAWAMLWLLVAQVVVGIYLRLRLSRFFRDPLRPYLRFAHKWLGVGHFLMSYAQILTGALTWLDFCRGGYLGQCLAHFIMGSSFVGYGVYLLLILKLAGPWLHKFGRSPEFYDSCVIMAWGCFNTFTEHGFVEKANGWSHKDLQHTSMGILWWIGGGFSVFMLRKSGPEVRSMFPAMILAFTGLAMAAHEQSSEFSTKTHFLFGTSLILTGITRCLELLLVSTNTIKEDKKEINPFQYLPVFFLMLSGFLFMGANAQQLELLDNMGIDVGTYGMAIVSLTFLGFLYAVLMMTLYQELDPFGGDAEYESVTNALDSAPVAGNHFDLPPTATPPPNRFSIGGRSSGGEGSSRGNSGGRRSLYEHRPSEDLELAYMKPANHSD</sequence>
<feature type="transmembrane region" description="Helical" evidence="2">
    <location>
        <begin position="282"/>
        <end position="301"/>
    </location>
</feature>
<feature type="transmembrane region" description="Helical" evidence="2">
    <location>
        <begin position="187"/>
        <end position="211"/>
    </location>
</feature>
<feature type="domain" description="DUF2427" evidence="3">
    <location>
        <begin position="40"/>
        <end position="134"/>
    </location>
</feature>
<evidence type="ECO:0000259" key="3">
    <source>
        <dbReference type="Pfam" id="PF10348"/>
    </source>
</evidence>
<protein>
    <recommendedName>
        <fullName evidence="7">Cytochrome b561 domain-containing protein</fullName>
    </recommendedName>
</protein>
<evidence type="ECO:0000256" key="1">
    <source>
        <dbReference type="SAM" id="MobiDB-lite"/>
    </source>
</evidence>
<feature type="region of interest" description="Disordered" evidence="1">
    <location>
        <begin position="432"/>
        <end position="492"/>
    </location>
</feature>
<evidence type="ECO:0000256" key="2">
    <source>
        <dbReference type="SAM" id="Phobius"/>
    </source>
</evidence>
<evidence type="ECO:0000259" key="4">
    <source>
        <dbReference type="Pfam" id="PF10355"/>
    </source>
</evidence>
<feature type="transmembrane region" description="Helical" evidence="2">
    <location>
        <begin position="82"/>
        <end position="102"/>
    </location>
</feature>
<accession>A0A9W8DQE8</accession>
<feature type="transmembrane region" description="Helical" evidence="2">
    <location>
        <begin position="114"/>
        <end position="134"/>
    </location>
</feature>
<feature type="transmembrane region" description="Helical" evidence="2">
    <location>
        <begin position="384"/>
        <end position="406"/>
    </location>
</feature>
<feature type="transmembrane region" description="Helical" evidence="2">
    <location>
        <begin position="154"/>
        <end position="175"/>
    </location>
</feature>
<feature type="transmembrane region" description="Helical" evidence="2">
    <location>
        <begin position="345"/>
        <end position="364"/>
    </location>
</feature>
<dbReference type="AlphaFoldDB" id="A0A9W8DQE8"/>
<keyword evidence="2" id="KW-1133">Transmembrane helix</keyword>
<comment type="caution">
    <text evidence="5">The sequence shown here is derived from an EMBL/GenBank/DDBJ whole genome shotgun (WGS) entry which is preliminary data.</text>
</comment>
<dbReference type="Gene3D" id="1.20.120.1770">
    <property type="match status" value="1"/>
</dbReference>
<evidence type="ECO:0008006" key="7">
    <source>
        <dbReference type="Google" id="ProtNLM"/>
    </source>
</evidence>
<dbReference type="EMBL" id="JANBPU010000270">
    <property type="protein sequence ID" value="KAJ1913314.1"/>
    <property type="molecule type" value="Genomic_DNA"/>
</dbReference>
<name>A0A9W8DQE8_9FUNG</name>
<dbReference type="Pfam" id="PF10348">
    <property type="entry name" value="DUF2427"/>
    <property type="match status" value="1"/>
</dbReference>
<evidence type="ECO:0000313" key="5">
    <source>
        <dbReference type="EMBL" id="KAJ1913314.1"/>
    </source>
</evidence>